<evidence type="ECO:0000313" key="9">
    <source>
        <dbReference type="Proteomes" id="UP000266482"/>
    </source>
</evidence>
<protein>
    <submittedName>
        <fullName evidence="8">YitT family protein</fullName>
    </submittedName>
</protein>
<evidence type="ECO:0000256" key="6">
    <source>
        <dbReference type="SAM" id="Phobius"/>
    </source>
</evidence>
<keyword evidence="9" id="KW-1185">Reference proteome</keyword>
<feature type="transmembrane region" description="Helical" evidence="6">
    <location>
        <begin position="115"/>
        <end position="133"/>
    </location>
</feature>
<keyword evidence="3 6" id="KW-0812">Transmembrane</keyword>
<dbReference type="PANTHER" id="PTHR33545">
    <property type="entry name" value="UPF0750 MEMBRANE PROTEIN YITT-RELATED"/>
    <property type="match status" value="1"/>
</dbReference>
<dbReference type="CDD" id="cd16380">
    <property type="entry name" value="YitT_C"/>
    <property type="match status" value="1"/>
</dbReference>
<evidence type="ECO:0000313" key="8">
    <source>
        <dbReference type="EMBL" id="RIX47350.1"/>
    </source>
</evidence>
<keyword evidence="5 6" id="KW-0472">Membrane</keyword>
<feature type="domain" description="Doublecortin" evidence="7">
    <location>
        <begin position="193"/>
        <end position="272"/>
    </location>
</feature>
<dbReference type="PROSITE" id="PS50309">
    <property type="entry name" value="DC"/>
    <property type="match status" value="1"/>
</dbReference>
<dbReference type="Gene3D" id="3.30.70.120">
    <property type="match status" value="1"/>
</dbReference>
<dbReference type="InterPro" id="IPR003740">
    <property type="entry name" value="YitT"/>
</dbReference>
<dbReference type="RefSeq" id="WP_119602919.1">
    <property type="nucleotide sequence ID" value="NZ_QXQA01000023.1"/>
</dbReference>
<comment type="subcellular location">
    <subcellularLocation>
        <location evidence="1">Cell membrane</location>
        <topology evidence="1">Multi-pass membrane protein</topology>
    </subcellularLocation>
</comment>
<feature type="transmembrane region" description="Helical" evidence="6">
    <location>
        <begin position="21"/>
        <end position="44"/>
    </location>
</feature>
<organism evidence="8 9">
    <name type="scientific">Paenibacillus nanensis</name>
    <dbReference type="NCBI Taxonomy" id="393251"/>
    <lineage>
        <taxon>Bacteria</taxon>
        <taxon>Bacillati</taxon>
        <taxon>Bacillota</taxon>
        <taxon>Bacilli</taxon>
        <taxon>Bacillales</taxon>
        <taxon>Paenibacillaceae</taxon>
        <taxon>Paenibacillus</taxon>
    </lineage>
</organism>
<dbReference type="AlphaFoldDB" id="A0A3A1UMF5"/>
<name>A0A3A1UMF5_9BACL</name>
<feature type="transmembrane region" description="Helical" evidence="6">
    <location>
        <begin position="90"/>
        <end position="109"/>
    </location>
</feature>
<dbReference type="EMBL" id="QXQA01000023">
    <property type="protein sequence ID" value="RIX47350.1"/>
    <property type="molecule type" value="Genomic_DNA"/>
</dbReference>
<evidence type="ECO:0000256" key="1">
    <source>
        <dbReference type="ARBA" id="ARBA00004651"/>
    </source>
</evidence>
<keyword evidence="4 6" id="KW-1133">Transmembrane helix</keyword>
<evidence type="ECO:0000256" key="3">
    <source>
        <dbReference type="ARBA" id="ARBA00022692"/>
    </source>
</evidence>
<dbReference type="OrthoDB" id="1758221at2"/>
<dbReference type="PANTHER" id="PTHR33545:SF9">
    <property type="entry name" value="UPF0750 MEMBRANE PROTEIN YITE"/>
    <property type="match status" value="1"/>
</dbReference>
<evidence type="ECO:0000256" key="4">
    <source>
        <dbReference type="ARBA" id="ARBA00022989"/>
    </source>
</evidence>
<evidence type="ECO:0000256" key="5">
    <source>
        <dbReference type="ARBA" id="ARBA00023136"/>
    </source>
</evidence>
<reference evidence="8 9" key="1">
    <citation type="submission" date="2018-09" db="EMBL/GenBank/DDBJ databases">
        <title>Paenibacillus aracenensis nov. sp. isolated from a cave in southern Spain.</title>
        <authorList>
            <person name="Jurado V."/>
            <person name="Gutierrez-Patricio S."/>
            <person name="Gonzalez-Pimentel J.L."/>
            <person name="Miller A.Z."/>
            <person name="Laiz L."/>
            <person name="Saiz-Jimenez C."/>
        </authorList>
    </citation>
    <scope>NUCLEOTIDE SEQUENCE [LARGE SCALE GENOMIC DNA]</scope>
    <source>
        <strain evidence="8 9">DSM 22867</strain>
    </source>
</reference>
<dbReference type="Proteomes" id="UP000266482">
    <property type="component" value="Unassembled WGS sequence"/>
</dbReference>
<dbReference type="InterPro" id="IPR051461">
    <property type="entry name" value="UPF0750_membrane"/>
</dbReference>
<gene>
    <name evidence="8" type="ORF">D3P08_25205</name>
</gene>
<feature type="transmembrane region" description="Helical" evidence="6">
    <location>
        <begin position="64"/>
        <end position="83"/>
    </location>
</feature>
<dbReference type="Pfam" id="PF10035">
    <property type="entry name" value="DUF2179"/>
    <property type="match status" value="1"/>
</dbReference>
<dbReference type="GO" id="GO:0005886">
    <property type="term" value="C:plasma membrane"/>
    <property type="evidence" value="ECO:0007669"/>
    <property type="project" value="UniProtKB-SubCell"/>
</dbReference>
<accession>A0A3A1UMF5</accession>
<dbReference type="InterPro" id="IPR003533">
    <property type="entry name" value="Doublecortin_dom"/>
</dbReference>
<evidence type="ECO:0000256" key="2">
    <source>
        <dbReference type="ARBA" id="ARBA00022475"/>
    </source>
</evidence>
<proteinExistence type="predicted"/>
<dbReference type="InterPro" id="IPR015867">
    <property type="entry name" value="N-reg_PII/ATP_PRibTrfase_C"/>
</dbReference>
<evidence type="ECO:0000259" key="7">
    <source>
        <dbReference type="PROSITE" id="PS50309"/>
    </source>
</evidence>
<comment type="caution">
    <text evidence="8">The sequence shown here is derived from an EMBL/GenBank/DDBJ whole genome shotgun (WGS) entry which is preliminary data.</text>
</comment>
<dbReference type="InterPro" id="IPR019264">
    <property type="entry name" value="DUF2179"/>
</dbReference>
<sequence length="289" mass="30443">MRRGDRLKQTNPKAQLVWNMLQLLLGSLIVALSFNLFLVPNGIASGGVSGISILVQELTGIMPALTQWALNIPLFIAGLLLLGKKFGAKTLLGTVVLPLFVLLTAHMPAPTDNPILAAIYGGIGVGLGLGLVFRGGGSTGGLDLAAQILHRYTGLPYSLAVVCFDGCVIIAAGIIFSPEVSLYALIALFVTSKTIDFVQNGLQLSKVAFIISERTEEVAEAILHDLDRGLTRLDGHGGYTGAGRTVLMVVVGQNEVPKLKQLVRAIDSGAFVIISNTAEVLGQGFKLES</sequence>
<keyword evidence="2" id="KW-1003">Cell membrane</keyword>
<dbReference type="PIRSF" id="PIRSF006483">
    <property type="entry name" value="Membrane_protein_YitT"/>
    <property type="match status" value="1"/>
</dbReference>
<dbReference type="Pfam" id="PF02588">
    <property type="entry name" value="YitT_membrane"/>
    <property type="match status" value="1"/>
</dbReference>
<feature type="transmembrane region" description="Helical" evidence="6">
    <location>
        <begin position="154"/>
        <end position="176"/>
    </location>
</feature>
<dbReference type="GO" id="GO:0035556">
    <property type="term" value="P:intracellular signal transduction"/>
    <property type="evidence" value="ECO:0007669"/>
    <property type="project" value="InterPro"/>
</dbReference>